<organism evidence="2 3">
    <name type="scientific">Pristionchus mayeri</name>
    <dbReference type="NCBI Taxonomy" id="1317129"/>
    <lineage>
        <taxon>Eukaryota</taxon>
        <taxon>Metazoa</taxon>
        <taxon>Ecdysozoa</taxon>
        <taxon>Nematoda</taxon>
        <taxon>Chromadorea</taxon>
        <taxon>Rhabditida</taxon>
        <taxon>Rhabditina</taxon>
        <taxon>Diplogasteromorpha</taxon>
        <taxon>Diplogasteroidea</taxon>
        <taxon>Neodiplogasteridae</taxon>
        <taxon>Pristionchus</taxon>
    </lineage>
</organism>
<feature type="transmembrane region" description="Helical" evidence="1">
    <location>
        <begin position="6"/>
        <end position="26"/>
    </location>
</feature>
<keyword evidence="3" id="KW-1185">Reference proteome</keyword>
<evidence type="ECO:0008006" key="4">
    <source>
        <dbReference type="Google" id="ProtNLM"/>
    </source>
</evidence>
<dbReference type="Proteomes" id="UP001328107">
    <property type="component" value="Unassembled WGS sequence"/>
</dbReference>
<comment type="caution">
    <text evidence="2">The sequence shown here is derived from an EMBL/GenBank/DDBJ whole genome shotgun (WGS) entry which is preliminary data.</text>
</comment>
<protein>
    <recommendedName>
        <fullName evidence="4">G protein-coupled receptor</fullName>
    </recommendedName>
</protein>
<name>A0AAN5C607_9BILA</name>
<feature type="non-terminal residue" evidence="2">
    <location>
        <position position="1"/>
    </location>
</feature>
<feature type="non-terminal residue" evidence="2">
    <location>
        <position position="108"/>
    </location>
</feature>
<evidence type="ECO:0000256" key="1">
    <source>
        <dbReference type="SAM" id="Phobius"/>
    </source>
</evidence>
<evidence type="ECO:0000313" key="3">
    <source>
        <dbReference type="Proteomes" id="UP001328107"/>
    </source>
</evidence>
<dbReference type="AlphaFoldDB" id="A0AAN5C607"/>
<reference evidence="3" key="1">
    <citation type="submission" date="2022-10" db="EMBL/GenBank/DDBJ databases">
        <title>Genome assembly of Pristionchus species.</title>
        <authorList>
            <person name="Yoshida K."/>
            <person name="Sommer R.J."/>
        </authorList>
    </citation>
    <scope>NUCLEOTIDE SEQUENCE [LARGE SCALE GENOMIC DNA]</scope>
    <source>
        <strain evidence="3">RS5460</strain>
    </source>
</reference>
<gene>
    <name evidence="2" type="ORF">PMAYCL1PPCAC_00409</name>
</gene>
<keyword evidence="1" id="KW-0812">Transmembrane</keyword>
<dbReference type="EMBL" id="BTRK01000001">
    <property type="protein sequence ID" value="GMR30214.1"/>
    <property type="molecule type" value="Genomic_DNA"/>
</dbReference>
<keyword evidence="1" id="KW-1133">Transmembrane helix</keyword>
<evidence type="ECO:0000313" key="2">
    <source>
        <dbReference type="EMBL" id="GMR30214.1"/>
    </source>
</evidence>
<feature type="transmembrane region" description="Helical" evidence="1">
    <location>
        <begin position="47"/>
        <end position="67"/>
    </location>
</feature>
<sequence length="108" mass="12634">QNMNDIITFTMSLLTLIINIILVLILSRKPQITTISQRRRFNSEKGLIVTSVTSYAFYVLFQVNYVLSRYFKVWFSGHIQLMFLGLSSIAPFWCLMLFADSIRRAIFK</sequence>
<feature type="transmembrane region" description="Helical" evidence="1">
    <location>
        <begin position="79"/>
        <end position="99"/>
    </location>
</feature>
<keyword evidence="1" id="KW-0472">Membrane</keyword>
<accession>A0AAN5C607</accession>
<proteinExistence type="predicted"/>